<dbReference type="InterPro" id="IPR000477">
    <property type="entry name" value="RT_dom"/>
</dbReference>
<comment type="caution">
    <text evidence="3">The sequence shown here is derived from an EMBL/GenBank/DDBJ whole genome shotgun (WGS) entry which is preliminary data.</text>
</comment>
<dbReference type="PANTHER" id="PTHR19446">
    <property type="entry name" value="REVERSE TRANSCRIPTASES"/>
    <property type="match status" value="1"/>
</dbReference>
<dbReference type="EMBL" id="BMAT01013155">
    <property type="protein sequence ID" value="GFS06785.1"/>
    <property type="molecule type" value="Genomic_DNA"/>
</dbReference>
<protein>
    <submittedName>
        <fullName evidence="3">Very-long-chain enoyl-CoA reductase</fullName>
    </submittedName>
</protein>
<dbReference type="AlphaFoldDB" id="A0AAV4IA75"/>
<evidence type="ECO:0000313" key="4">
    <source>
        <dbReference type="Proteomes" id="UP000762676"/>
    </source>
</evidence>
<evidence type="ECO:0000259" key="2">
    <source>
        <dbReference type="PROSITE" id="PS50878"/>
    </source>
</evidence>
<keyword evidence="4" id="KW-1185">Reference proteome</keyword>
<dbReference type="PROSITE" id="PS50878">
    <property type="entry name" value="RT_POL"/>
    <property type="match status" value="1"/>
</dbReference>
<dbReference type="CDD" id="cd01646">
    <property type="entry name" value="RT_Bac_retron_I"/>
    <property type="match status" value="1"/>
</dbReference>
<gene>
    <name evidence="3" type="ORF">ElyMa_006553900</name>
</gene>
<evidence type="ECO:0000313" key="3">
    <source>
        <dbReference type="EMBL" id="GFS06785.1"/>
    </source>
</evidence>
<sequence length="324" mass="37043">MGIDMSAAFDTINRSQILDMLKTIIKEDELRIIRFLLSNTEINTKINGSSNAMPFMSNVGTPQGDNLSSVLFTIYLENALREIRTTLPEPNSSYGREIPSEIAYADDVDFIGHDYANTAKIQETLEKYQLKVNTDKTEFTLLSKIEEDWKKVKKVGSLIDDNEDIERRKQLSSTALSRLKDNKIKTATKIHLYKSLVDDWEGKLATKPNDILEIVSSHFKNKFQDEKAEMISPFQGEPKPLEKPITPEEVRKSFNSLNNNKAPGGDEIHAELLKYGTPLLDQTIADIFNTTFNKHEKNRHKRRGAYSHPKTRKKRKVPRTICDL</sequence>
<proteinExistence type="predicted"/>
<dbReference type="Pfam" id="PF00078">
    <property type="entry name" value="RVT_1"/>
    <property type="match status" value="1"/>
</dbReference>
<dbReference type="SUPFAM" id="SSF56672">
    <property type="entry name" value="DNA/RNA polymerases"/>
    <property type="match status" value="1"/>
</dbReference>
<dbReference type="InterPro" id="IPR043502">
    <property type="entry name" value="DNA/RNA_pol_sf"/>
</dbReference>
<name>A0AAV4IA75_9GAST</name>
<feature type="domain" description="Reverse transcriptase" evidence="2">
    <location>
        <begin position="1"/>
        <end position="159"/>
    </location>
</feature>
<accession>A0AAV4IA75</accession>
<organism evidence="3 4">
    <name type="scientific">Elysia marginata</name>
    <dbReference type="NCBI Taxonomy" id="1093978"/>
    <lineage>
        <taxon>Eukaryota</taxon>
        <taxon>Metazoa</taxon>
        <taxon>Spiralia</taxon>
        <taxon>Lophotrochozoa</taxon>
        <taxon>Mollusca</taxon>
        <taxon>Gastropoda</taxon>
        <taxon>Heterobranchia</taxon>
        <taxon>Euthyneura</taxon>
        <taxon>Panpulmonata</taxon>
        <taxon>Sacoglossa</taxon>
        <taxon>Placobranchoidea</taxon>
        <taxon>Plakobranchidae</taxon>
        <taxon>Elysia</taxon>
    </lineage>
</organism>
<feature type="compositionally biased region" description="Basic residues" evidence="1">
    <location>
        <begin position="296"/>
        <end position="318"/>
    </location>
</feature>
<reference evidence="3 4" key="1">
    <citation type="journal article" date="2021" name="Elife">
        <title>Chloroplast acquisition without the gene transfer in kleptoplastic sea slugs, Plakobranchus ocellatus.</title>
        <authorList>
            <person name="Maeda T."/>
            <person name="Takahashi S."/>
            <person name="Yoshida T."/>
            <person name="Shimamura S."/>
            <person name="Takaki Y."/>
            <person name="Nagai Y."/>
            <person name="Toyoda A."/>
            <person name="Suzuki Y."/>
            <person name="Arimoto A."/>
            <person name="Ishii H."/>
            <person name="Satoh N."/>
            <person name="Nishiyama T."/>
            <person name="Hasebe M."/>
            <person name="Maruyama T."/>
            <person name="Minagawa J."/>
            <person name="Obokata J."/>
            <person name="Shigenobu S."/>
        </authorList>
    </citation>
    <scope>NUCLEOTIDE SEQUENCE [LARGE SCALE GENOMIC DNA]</scope>
</reference>
<dbReference type="Proteomes" id="UP000762676">
    <property type="component" value="Unassembled WGS sequence"/>
</dbReference>
<evidence type="ECO:0000256" key="1">
    <source>
        <dbReference type="SAM" id="MobiDB-lite"/>
    </source>
</evidence>
<feature type="region of interest" description="Disordered" evidence="1">
    <location>
        <begin position="295"/>
        <end position="324"/>
    </location>
</feature>